<accession>A0A397U2Y7</accession>
<dbReference type="EMBL" id="QKWP01002268">
    <property type="protein sequence ID" value="RIB04031.1"/>
    <property type="molecule type" value="Genomic_DNA"/>
</dbReference>
<dbReference type="AlphaFoldDB" id="A0A397U2Y7"/>
<sequence length="201" mass="24014">MSENLQKQLEKAIDDVKKSPEKLEEHRKVKEYLQKIDKKLKYFNEKASKIDEFDPIIDIINFKFEILSDLANLKTEIFSLTEKLNDLKNTCPNEINLPVREVNFSGGEIDKINEFLFKWINCTKTIPFKKFYKDLSDLSNFSNFIDIIEDNHFFFEIQEKLLDEIAEVKRNLFNKSKEINKLDKQKKEGWRIFSFITKTKE</sequence>
<evidence type="ECO:0000313" key="1">
    <source>
        <dbReference type="EMBL" id="RIB04031.1"/>
    </source>
</evidence>
<evidence type="ECO:0000313" key="2">
    <source>
        <dbReference type="Proteomes" id="UP000266673"/>
    </source>
</evidence>
<comment type="caution">
    <text evidence="1">The sequence shown here is derived from an EMBL/GenBank/DDBJ whole genome shotgun (WGS) entry which is preliminary data.</text>
</comment>
<name>A0A397U2Y7_9GLOM</name>
<organism evidence="1 2">
    <name type="scientific">Gigaspora rosea</name>
    <dbReference type="NCBI Taxonomy" id="44941"/>
    <lineage>
        <taxon>Eukaryota</taxon>
        <taxon>Fungi</taxon>
        <taxon>Fungi incertae sedis</taxon>
        <taxon>Mucoromycota</taxon>
        <taxon>Glomeromycotina</taxon>
        <taxon>Glomeromycetes</taxon>
        <taxon>Diversisporales</taxon>
        <taxon>Gigasporaceae</taxon>
        <taxon>Gigaspora</taxon>
    </lineage>
</organism>
<dbReference type="Proteomes" id="UP000266673">
    <property type="component" value="Unassembled WGS sequence"/>
</dbReference>
<protein>
    <submittedName>
        <fullName evidence="1">Uncharacterized protein</fullName>
    </submittedName>
</protein>
<dbReference type="OrthoDB" id="10452638at2759"/>
<feature type="non-terminal residue" evidence="1">
    <location>
        <position position="201"/>
    </location>
</feature>
<gene>
    <name evidence="1" type="ORF">C2G38_2254614</name>
</gene>
<reference evidence="1 2" key="1">
    <citation type="submission" date="2018-06" db="EMBL/GenBank/DDBJ databases">
        <title>Comparative genomics reveals the genomic features of Rhizophagus irregularis, R. cerebriforme, R. diaphanum and Gigaspora rosea, and their symbiotic lifestyle signature.</title>
        <authorList>
            <person name="Morin E."/>
            <person name="San Clemente H."/>
            <person name="Chen E.C.H."/>
            <person name="De La Providencia I."/>
            <person name="Hainaut M."/>
            <person name="Kuo A."/>
            <person name="Kohler A."/>
            <person name="Murat C."/>
            <person name="Tang N."/>
            <person name="Roy S."/>
            <person name="Loubradou J."/>
            <person name="Henrissat B."/>
            <person name="Grigoriev I.V."/>
            <person name="Corradi N."/>
            <person name="Roux C."/>
            <person name="Martin F.M."/>
        </authorList>
    </citation>
    <scope>NUCLEOTIDE SEQUENCE [LARGE SCALE GENOMIC DNA]</scope>
    <source>
        <strain evidence="1 2">DAOM 194757</strain>
    </source>
</reference>
<keyword evidence="2" id="KW-1185">Reference proteome</keyword>
<proteinExistence type="predicted"/>